<feature type="transmembrane region" description="Helical" evidence="6">
    <location>
        <begin position="229"/>
        <end position="249"/>
    </location>
</feature>
<keyword evidence="5 6" id="KW-0472">Membrane</keyword>
<gene>
    <name evidence="7" type="ORF">GCM10009843_21170</name>
</gene>
<keyword evidence="2 6" id="KW-0812">Transmembrane</keyword>
<feature type="transmembrane region" description="Helical" evidence="6">
    <location>
        <begin position="55"/>
        <end position="72"/>
    </location>
</feature>
<evidence type="ECO:0000256" key="6">
    <source>
        <dbReference type="SAM" id="Phobius"/>
    </source>
</evidence>
<comment type="caution">
    <text evidence="7">The sequence shown here is derived from an EMBL/GenBank/DDBJ whole genome shotgun (WGS) entry which is preliminary data.</text>
</comment>
<dbReference type="InterPro" id="IPR008901">
    <property type="entry name" value="ACER"/>
</dbReference>
<keyword evidence="8" id="KW-1185">Reference proteome</keyword>
<evidence type="ECO:0000256" key="1">
    <source>
        <dbReference type="ARBA" id="ARBA00004141"/>
    </source>
</evidence>
<feature type="transmembrane region" description="Helical" evidence="6">
    <location>
        <begin position="135"/>
        <end position="154"/>
    </location>
</feature>
<feature type="transmembrane region" description="Helical" evidence="6">
    <location>
        <begin position="109"/>
        <end position="128"/>
    </location>
</feature>
<evidence type="ECO:0000256" key="3">
    <source>
        <dbReference type="ARBA" id="ARBA00022801"/>
    </source>
</evidence>
<accession>A0ABP5JY33</accession>
<dbReference type="Pfam" id="PF05875">
    <property type="entry name" value="Ceramidase"/>
    <property type="match status" value="1"/>
</dbReference>
<organism evidence="7 8">
    <name type="scientific">Nocardioides bigeumensis</name>
    <dbReference type="NCBI Taxonomy" id="433657"/>
    <lineage>
        <taxon>Bacteria</taxon>
        <taxon>Bacillati</taxon>
        <taxon>Actinomycetota</taxon>
        <taxon>Actinomycetes</taxon>
        <taxon>Propionibacteriales</taxon>
        <taxon>Nocardioidaceae</taxon>
        <taxon>Nocardioides</taxon>
    </lineage>
</organism>
<feature type="transmembrane region" description="Helical" evidence="6">
    <location>
        <begin position="166"/>
        <end position="186"/>
    </location>
</feature>
<keyword evidence="4 6" id="KW-1133">Transmembrane helix</keyword>
<protein>
    <recommendedName>
        <fullName evidence="9">Ceramidase</fullName>
    </recommendedName>
</protein>
<name>A0ABP5JY33_9ACTN</name>
<dbReference type="Proteomes" id="UP001500575">
    <property type="component" value="Unassembled WGS sequence"/>
</dbReference>
<feature type="transmembrane region" description="Helical" evidence="6">
    <location>
        <begin position="198"/>
        <end position="217"/>
    </location>
</feature>
<keyword evidence="3" id="KW-0378">Hydrolase</keyword>
<dbReference type="RefSeq" id="WP_344303678.1">
    <property type="nucleotide sequence ID" value="NZ_BAAAQQ010000011.1"/>
</dbReference>
<proteinExistence type="predicted"/>
<evidence type="ECO:0000256" key="5">
    <source>
        <dbReference type="ARBA" id="ARBA00023136"/>
    </source>
</evidence>
<sequence>MTDRRAFVSAAATAVLSTGLLALAIGLDWLGPDVGRGSQFCEAARDGSVLQPANASSNVGFVVAGLVIGWEAQRRRLRIDGLTAAYACVVVLLGPGSAAMHATQSALGGWLDTTSMYLVASFAAAYALTRWWRRGALFFWQVFLLLVAACEVVGTADAVVPVFQTWGNVIFGALLVLAIVVEVLLWRRGAAHPELGRTRLAYGAAAAASIGLAFAIWNASQHGLCDPHSLLQGHAAWHLLCALAAYFLFRLWASESAARVAGNA</sequence>
<feature type="transmembrane region" description="Helical" evidence="6">
    <location>
        <begin position="84"/>
        <end position="103"/>
    </location>
</feature>
<evidence type="ECO:0000256" key="4">
    <source>
        <dbReference type="ARBA" id="ARBA00022989"/>
    </source>
</evidence>
<dbReference type="EMBL" id="BAAAQQ010000011">
    <property type="protein sequence ID" value="GAA2124428.1"/>
    <property type="molecule type" value="Genomic_DNA"/>
</dbReference>
<evidence type="ECO:0000256" key="2">
    <source>
        <dbReference type="ARBA" id="ARBA00022692"/>
    </source>
</evidence>
<evidence type="ECO:0000313" key="8">
    <source>
        <dbReference type="Proteomes" id="UP001500575"/>
    </source>
</evidence>
<reference evidence="8" key="1">
    <citation type="journal article" date="2019" name="Int. J. Syst. Evol. Microbiol.">
        <title>The Global Catalogue of Microorganisms (GCM) 10K type strain sequencing project: providing services to taxonomists for standard genome sequencing and annotation.</title>
        <authorList>
            <consortium name="The Broad Institute Genomics Platform"/>
            <consortium name="The Broad Institute Genome Sequencing Center for Infectious Disease"/>
            <person name="Wu L."/>
            <person name="Ma J."/>
        </authorList>
    </citation>
    <scope>NUCLEOTIDE SEQUENCE [LARGE SCALE GENOMIC DNA]</scope>
    <source>
        <strain evidence="8">JCM 16021</strain>
    </source>
</reference>
<evidence type="ECO:0000313" key="7">
    <source>
        <dbReference type="EMBL" id="GAA2124428.1"/>
    </source>
</evidence>
<comment type="subcellular location">
    <subcellularLocation>
        <location evidence="1">Membrane</location>
        <topology evidence="1">Multi-pass membrane protein</topology>
    </subcellularLocation>
</comment>
<evidence type="ECO:0008006" key="9">
    <source>
        <dbReference type="Google" id="ProtNLM"/>
    </source>
</evidence>